<proteinExistence type="predicted"/>
<evidence type="ECO:0000256" key="3">
    <source>
        <dbReference type="ARBA" id="ARBA00023125"/>
    </source>
</evidence>
<feature type="domain" description="GGDEF" evidence="7">
    <location>
        <begin position="153"/>
        <end position="307"/>
    </location>
</feature>
<dbReference type="PANTHER" id="PTHR48111">
    <property type="entry name" value="REGULATOR OF RPOS"/>
    <property type="match status" value="1"/>
</dbReference>
<dbReference type="EMBL" id="CP000804">
    <property type="protein sequence ID" value="ABU59275.1"/>
    <property type="molecule type" value="Genomic_DNA"/>
</dbReference>
<evidence type="ECO:0000256" key="1">
    <source>
        <dbReference type="ARBA" id="ARBA00022553"/>
    </source>
</evidence>
<evidence type="ECO:0000259" key="7">
    <source>
        <dbReference type="PROSITE" id="PS50887"/>
    </source>
</evidence>
<dbReference type="AlphaFoldDB" id="A7NNY0"/>
<dbReference type="InterPro" id="IPR011006">
    <property type="entry name" value="CheY-like_superfamily"/>
</dbReference>
<dbReference type="Pfam" id="PF00990">
    <property type="entry name" value="GGDEF"/>
    <property type="match status" value="1"/>
</dbReference>
<dbReference type="Gene3D" id="6.10.250.690">
    <property type="match status" value="1"/>
</dbReference>
<dbReference type="InterPro" id="IPR000160">
    <property type="entry name" value="GGDEF_dom"/>
</dbReference>
<dbReference type="HOGENOM" id="CLU_000445_11_7_0"/>
<dbReference type="PROSITE" id="PS50110">
    <property type="entry name" value="RESPONSE_REGULATORY"/>
    <property type="match status" value="2"/>
</dbReference>
<keyword evidence="1 5" id="KW-0597">Phosphoprotein</keyword>
<evidence type="ECO:0000256" key="2">
    <source>
        <dbReference type="ARBA" id="ARBA00023015"/>
    </source>
</evidence>
<evidence type="ECO:0000256" key="4">
    <source>
        <dbReference type="ARBA" id="ARBA00023163"/>
    </source>
</evidence>
<dbReference type="InterPro" id="IPR043128">
    <property type="entry name" value="Rev_trsase/Diguanyl_cyclase"/>
</dbReference>
<dbReference type="GO" id="GO:0000156">
    <property type="term" value="F:phosphorelay response regulator activity"/>
    <property type="evidence" value="ECO:0007669"/>
    <property type="project" value="TreeGrafter"/>
</dbReference>
<sequence length="443" mass="49292">MTKRILIADDEPAVRQLLELVLRSQGYEVFVTQNGDQLVRTAQEWIPDLVIVDLMMPQMDGYEAIRQLRNDTRTAHVPMLILTARSTAEDVVTGFDTGADDYITKPFNIPELLARIRAHLRRAAQTPVHNPLTGLAGNVLLTEELKYRLRNGAPFALLYVDLDNFKAFNDTYGPARGDRLIKMVADVLLEVVHQHGSSSDFIGHIGGDDFAILTTPDRLDAICQGVIALFDKRVRDLYDPEDLARGYLRGVDRQGVPRNFPITTISIGVVTNRRRRFADYDEVSRIAAEMKQYAKQLPGSTYAVDVRGVSEQVVERDRRKSPPPPALIVSADALLRSAIAPLLDEIDLRALDAPTVLDAERLLAYHPEMALVIVDGRMGKPVRDFCTNLAQHQPNLPVIALTDQPTSGIIAPGAVRHILPLPVDSVQLRVRIVDVRRASQETS</sequence>
<name>A7NNY0_ROSCS</name>
<evidence type="ECO:0000313" key="9">
    <source>
        <dbReference type="Proteomes" id="UP000000263"/>
    </source>
</evidence>
<gene>
    <name evidence="8" type="ordered locus">Rcas_3221</name>
</gene>
<dbReference type="PANTHER" id="PTHR48111:SF4">
    <property type="entry name" value="DNA-BINDING DUAL TRANSCRIPTIONAL REGULATOR OMPR"/>
    <property type="match status" value="1"/>
</dbReference>
<dbReference type="STRING" id="383372.Rcas_3221"/>
<dbReference type="eggNOG" id="COG3706">
    <property type="taxonomic scope" value="Bacteria"/>
</dbReference>
<dbReference type="CDD" id="cd17574">
    <property type="entry name" value="REC_OmpR"/>
    <property type="match status" value="1"/>
</dbReference>
<keyword evidence="3" id="KW-0238">DNA-binding</keyword>
<dbReference type="OrthoDB" id="9813903at2"/>
<dbReference type="NCBIfam" id="TIGR00254">
    <property type="entry name" value="GGDEF"/>
    <property type="match status" value="1"/>
</dbReference>
<evidence type="ECO:0000313" key="8">
    <source>
        <dbReference type="EMBL" id="ABU59275.1"/>
    </source>
</evidence>
<dbReference type="PROSITE" id="PS50887">
    <property type="entry name" value="GGDEF"/>
    <property type="match status" value="1"/>
</dbReference>
<keyword evidence="4" id="KW-0804">Transcription</keyword>
<dbReference type="InterPro" id="IPR029787">
    <property type="entry name" value="Nucleotide_cyclase"/>
</dbReference>
<protein>
    <submittedName>
        <fullName evidence="8">Response regulator receiver modulated diguanylate cyclase</fullName>
    </submittedName>
</protein>
<dbReference type="Proteomes" id="UP000000263">
    <property type="component" value="Chromosome"/>
</dbReference>
<keyword evidence="9" id="KW-1185">Reference proteome</keyword>
<dbReference type="GO" id="GO:0005829">
    <property type="term" value="C:cytosol"/>
    <property type="evidence" value="ECO:0007669"/>
    <property type="project" value="TreeGrafter"/>
</dbReference>
<dbReference type="SMART" id="SM00267">
    <property type="entry name" value="GGDEF"/>
    <property type="match status" value="1"/>
</dbReference>
<dbReference type="SMART" id="SM00448">
    <property type="entry name" value="REC"/>
    <property type="match status" value="2"/>
</dbReference>
<dbReference type="CDD" id="cd01949">
    <property type="entry name" value="GGDEF"/>
    <property type="match status" value="1"/>
</dbReference>
<accession>A7NNY0</accession>
<reference evidence="8 9" key="1">
    <citation type="submission" date="2007-08" db="EMBL/GenBank/DDBJ databases">
        <title>Complete sequence of Roseiflexus castenholzii DSM 13941.</title>
        <authorList>
            <consortium name="US DOE Joint Genome Institute"/>
            <person name="Copeland A."/>
            <person name="Lucas S."/>
            <person name="Lapidus A."/>
            <person name="Barry K."/>
            <person name="Glavina del Rio T."/>
            <person name="Dalin E."/>
            <person name="Tice H."/>
            <person name="Pitluck S."/>
            <person name="Thompson L.S."/>
            <person name="Brettin T."/>
            <person name="Bruce D."/>
            <person name="Detter J.C."/>
            <person name="Han C."/>
            <person name="Tapia R."/>
            <person name="Schmutz J."/>
            <person name="Larimer F."/>
            <person name="Land M."/>
            <person name="Hauser L."/>
            <person name="Kyrpides N."/>
            <person name="Mikhailova N."/>
            <person name="Bryant D.A."/>
            <person name="Hanada S."/>
            <person name="Tsukatani Y."/>
            <person name="Richardson P."/>
        </authorList>
    </citation>
    <scope>NUCLEOTIDE SEQUENCE [LARGE SCALE GENOMIC DNA]</scope>
    <source>
        <strain evidence="9">DSM 13941 / HLO8</strain>
    </source>
</reference>
<feature type="domain" description="Response regulatory" evidence="6">
    <location>
        <begin position="4"/>
        <end position="120"/>
    </location>
</feature>
<feature type="modified residue" description="4-aspartylphosphate" evidence="5">
    <location>
        <position position="375"/>
    </location>
</feature>
<feature type="modified residue" description="4-aspartylphosphate" evidence="5">
    <location>
        <position position="53"/>
    </location>
</feature>
<dbReference type="InterPro" id="IPR039420">
    <property type="entry name" value="WalR-like"/>
</dbReference>
<dbReference type="SUPFAM" id="SSF55073">
    <property type="entry name" value="Nucleotide cyclase"/>
    <property type="match status" value="1"/>
</dbReference>
<dbReference type="GO" id="GO:0006355">
    <property type="term" value="P:regulation of DNA-templated transcription"/>
    <property type="evidence" value="ECO:0007669"/>
    <property type="project" value="TreeGrafter"/>
</dbReference>
<dbReference type="Gene3D" id="3.40.50.2300">
    <property type="match status" value="1"/>
</dbReference>
<dbReference type="SUPFAM" id="SSF52172">
    <property type="entry name" value="CheY-like"/>
    <property type="match status" value="2"/>
</dbReference>
<dbReference type="RefSeq" id="WP_012121699.1">
    <property type="nucleotide sequence ID" value="NC_009767.1"/>
</dbReference>
<dbReference type="InterPro" id="IPR001789">
    <property type="entry name" value="Sig_transdc_resp-reg_receiver"/>
</dbReference>
<dbReference type="GO" id="GO:0032993">
    <property type="term" value="C:protein-DNA complex"/>
    <property type="evidence" value="ECO:0007669"/>
    <property type="project" value="TreeGrafter"/>
</dbReference>
<dbReference type="Gene3D" id="3.30.70.270">
    <property type="match status" value="1"/>
</dbReference>
<evidence type="ECO:0000256" key="5">
    <source>
        <dbReference type="PROSITE-ProRule" id="PRU00169"/>
    </source>
</evidence>
<keyword evidence="2" id="KW-0805">Transcription regulation</keyword>
<feature type="domain" description="Response regulatory" evidence="6">
    <location>
        <begin position="325"/>
        <end position="436"/>
    </location>
</feature>
<dbReference type="KEGG" id="rca:Rcas_3221"/>
<evidence type="ECO:0000259" key="6">
    <source>
        <dbReference type="PROSITE" id="PS50110"/>
    </source>
</evidence>
<dbReference type="Pfam" id="PF00072">
    <property type="entry name" value="Response_reg"/>
    <property type="match status" value="1"/>
</dbReference>
<dbReference type="GO" id="GO:0000976">
    <property type="term" value="F:transcription cis-regulatory region binding"/>
    <property type="evidence" value="ECO:0007669"/>
    <property type="project" value="TreeGrafter"/>
</dbReference>
<organism evidence="8 9">
    <name type="scientific">Roseiflexus castenholzii (strain DSM 13941 / HLO8)</name>
    <dbReference type="NCBI Taxonomy" id="383372"/>
    <lineage>
        <taxon>Bacteria</taxon>
        <taxon>Bacillati</taxon>
        <taxon>Chloroflexota</taxon>
        <taxon>Chloroflexia</taxon>
        <taxon>Chloroflexales</taxon>
        <taxon>Roseiflexineae</taxon>
        <taxon>Roseiflexaceae</taxon>
        <taxon>Roseiflexus</taxon>
    </lineage>
</organism>